<dbReference type="PROSITE" id="PS50878">
    <property type="entry name" value="RT_POL"/>
    <property type="match status" value="1"/>
</dbReference>
<dbReference type="SUPFAM" id="SSF56672">
    <property type="entry name" value="DNA/RNA polymerases"/>
    <property type="match status" value="1"/>
</dbReference>
<dbReference type="Proteomes" id="UP001549921">
    <property type="component" value="Unassembled WGS sequence"/>
</dbReference>
<proteinExistence type="predicted"/>
<sequence>MNELIVGLSGAEVGCSIDGTLINNISYADDMVLLSPSISALKKLITICEHYVEAHGLRYNVSKSELLVFKAKNKTYNVPMIKLNGTPLKQVQSFRYLGHWVTESLKDDLDIERERRALCIRANMLSRRFVRCTKNVKVTLFKAYCHSLYTCSLWTNYTQRSYHVLRTQYNNAFRGLMGLPRHCSASGMLASAEVDSLSAIIRKRVASLLQRVRGSANSLLRAVVARLGADSAIMQHWTRVHLVKDTKINNNNF</sequence>
<dbReference type="InterPro" id="IPR043502">
    <property type="entry name" value="DNA/RNA_pol_sf"/>
</dbReference>
<dbReference type="PANTHER" id="PTHR47027:SF20">
    <property type="entry name" value="REVERSE TRANSCRIPTASE-LIKE PROTEIN WITH RNA-DIRECTED DNA POLYMERASE DOMAIN"/>
    <property type="match status" value="1"/>
</dbReference>
<dbReference type="InterPro" id="IPR000477">
    <property type="entry name" value="RT_dom"/>
</dbReference>
<organism evidence="2 3">
    <name type="scientific">Loxostege sticticalis</name>
    <name type="common">Beet webworm moth</name>
    <dbReference type="NCBI Taxonomy" id="481309"/>
    <lineage>
        <taxon>Eukaryota</taxon>
        <taxon>Metazoa</taxon>
        <taxon>Ecdysozoa</taxon>
        <taxon>Arthropoda</taxon>
        <taxon>Hexapoda</taxon>
        <taxon>Insecta</taxon>
        <taxon>Pterygota</taxon>
        <taxon>Neoptera</taxon>
        <taxon>Endopterygota</taxon>
        <taxon>Lepidoptera</taxon>
        <taxon>Glossata</taxon>
        <taxon>Ditrysia</taxon>
        <taxon>Pyraloidea</taxon>
        <taxon>Crambidae</taxon>
        <taxon>Pyraustinae</taxon>
        <taxon>Loxostege</taxon>
    </lineage>
</organism>
<evidence type="ECO:0000313" key="2">
    <source>
        <dbReference type="EMBL" id="KAL0822202.1"/>
    </source>
</evidence>
<protein>
    <recommendedName>
        <fullName evidence="1">Reverse transcriptase domain-containing protein</fullName>
    </recommendedName>
</protein>
<dbReference type="PANTHER" id="PTHR47027">
    <property type="entry name" value="REVERSE TRANSCRIPTASE DOMAIN-CONTAINING PROTEIN"/>
    <property type="match status" value="1"/>
</dbReference>
<evidence type="ECO:0000313" key="3">
    <source>
        <dbReference type="Proteomes" id="UP001549921"/>
    </source>
</evidence>
<dbReference type="GO" id="GO:0071897">
    <property type="term" value="P:DNA biosynthetic process"/>
    <property type="evidence" value="ECO:0007669"/>
    <property type="project" value="UniProtKB-ARBA"/>
</dbReference>
<comment type="caution">
    <text evidence="2">The sequence shown here is derived from an EMBL/GenBank/DDBJ whole genome shotgun (WGS) entry which is preliminary data.</text>
</comment>
<dbReference type="EMBL" id="JBEDNZ010000016">
    <property type="protein sequence ID" value="KAL0822202.1"/>
    <property type="molecule type" value="Genomic_DNA"/>
</dbReference>
<name>A0ABD0SQT2_LOXSC</name>
<dbReference type="Pfam" id="PF00078">
    <property type="entry name" value="RVT_1"/>
    <property type="match status" value="1"/>
</dbReference>
<evidence type="ECO:0000259" key="1">
    <source>
        <dbReference type="PROSITE" id="PS50878"/>
    </source>
</evidence>
<reference evidence="2 3" key="1">
    <citation type="submission" date="2024-06" db="EMBL/GenBank/DDBJ databases">
        <title>A chromosome-level genome assembly of beet webworm, Loxostege sticticalis.</title>
        <authorList>
            <person name="Zhang Y."/>
        </authorList>
    </citation>
    <scope>NUCLEOTIDE SEQUENCE [LARGE SCALE GENOMIC DNA]</scope>
    <source>
        <strain evidence="2">AQ028</strain>
        <tissue evidence="2">Male pupae</tissue>
    </source>
</reference>
<dbReference type="AlphaFoldDB" id="A0ABD0SQT2"/>
<feature type="domain" description="Reverse transcriptase" evidence="1">
    <location>
        <begin position="1"/>
        <end position="101"/>
    </location>
</feature>
<accession>A0ABD0SQT2</accession>
<gene>
    <name evidence="2" type="ORF">ABMA28_004332</name>
</gene>